<protein>
    <submittedName>
        <fullName evidence="3">Nucleoside-diphosphate-sugar epimerase</fullName>
    </submittedName>
</protein>
<dbReference type="Pfam" id="PF01408">
    <property type="entry name" value="GFO_IDH_MocA"/>
    <property type="match status" value="1"/>
</dbReference>
<accession>A0A3E2BIY2</accession>
<evidence type="ECO:0000259" key="1">
    <source>
        <dbReference type="Pfam" id="PF01408"/>
    </source>
</evidence>
<dbReference type="AlphaFoldDB" id="A0A3E2BIY2"/>
<gene>
    <name evidence="3" type="ORF">OP8BY_2469</name>
</gene>
<dbReference type="GO" id="GO:0000166">
    <property type="term" value="F:nucleotide binding"/>
    <property type="evidence" value="ECO:0007669"/>
    <property type="project" value="InterPro"/>
</dbReference>
<comment type="caution">
    <text evidence="3">The sequence shown here is derived from an EMBL/GenBank/DDBJ whole genome shotgun (WGS) entry which is preliminary data.</text>
</comment>
<evidence type="ECO:0000313" key="4">
    <source>
        <dbReference type="Proteomes" id="UP000257323"/>
    </source>
</evidence>
<dbReference type="InterPro" id="IPR036291">
    <property type="entry name" value="NAD(P)-bd_dom_sf"/>
</dbReference>
<dbReference type="SUPFAM" id="SSF51735">
    <property type="entry name" value="NAD(P)-binding Rossmann-fold domains"/>
    <property type="match status" value="1"/>
</dbReference>
<feature type="domain" description="GFO/IDH/MocA-like oxidoreductase" evidence="2">
    <location>
        <begin position="153"/>
        <end position="283"/>
    </location>
</feature>
<dbReference type="SUPFAM" id="SSF55347">
    <property type="entry name" value="Glyceraldehyde-3-phosphate dehydrogenase-like, C-terminal domain"/>
    <property type="match status" value="1"/>
</dbReference>
<evidence type="ECO:0000259" key="2">
    <source>
        <dbReference type="Pfam" id="PF22725"/>
    </source>
</evidence>
<evidence type="ECO:0000313" key="3">
    <source>
        <dbReference type="EMBL" id="RFT14691.1"/>
    </source>
</evidence>
<feature type="domain" description="Gfo/Idh/MocA-like oxidoreductase N-terminal" evidence="1">
    <location>
        <begin position="15"/>
        <end position="143"/>
    </location>
</feature>
<dbReference type="InterPro" id="IPR055170">
    <property type="entry name" value="GFO_IDH_MocA-like_dom"/>
</dbReference>
<dbReference type="Proteomes" id="UP000257323">
    <property type="component" value="Unassembled WGS sequence"/>
</dbReference>
<dbReference type="PANTHER" id="PTHR43708">
    <property type="entry name" value="CONSERVED EXPRESSED OXIDOREDUCTASE (EUROFUNG)"/>
    <property type="match status" value="1"/>
</dbReference>
<organism evidence="3 4">
    <name type="scientific">Candidatus Saccharicenans subterraneus</name>
    <dbReference type="NCBI Taxonomy" id="2508984"/>
    <lineage>
        <taxon>Bacteria</taxon>
        <taxon>Candidatus Aminicenantota</taxon>
        <taxon>Candidatus Aminicenantia</taxon>
        <taxon>Candidatus Aminicenantales</taxon>
        <taxon>Candidatus Saccharicenantaceae</taxon>
        <taxon>Candidatus Saccharicenans</taxon>
    </lineage>
</organism>
<dbReference type="Pfam" id="PF22725">
    <property type="entry name" value="GFO_IDH_MocA_C3"/>
    <property type="match status" value="1"/>
</dbReference>
<dbReference type="PANTHER" id="PTHR43708:SF3">
    <property type="entry name" value="OXIDOREDUCTASE"/>
    <property type="match status" value="1"/>
</dbReference>
<dbReference type="Gene3D" id="3.40.50.720">
    <property type="entry name" value="NAD(P)-binding Rossmann-like Domain"/>
    <property type="match status" value="1"/>
</dbReference>
<reference evidence="3 4" key="1">
    <citation type="submission" date="2018-08" db="EMBL/GenBank/DDBJ databases">
        <title>Genome analysis of the thermophilic bacterium of the candidate phylum Aminicenantes from deep subsurface aquifer revealed its physiology and ecological role.</title>
        <authorList>
            <person name="Kadnikov V.V."/>
            <person name="Mardanov A.V."/>
            <person name="Beletsky A.V."/>
            <person name="Karnachuk O.V."/>
            <person name="Ravin N.V."/>
        </authorList>
    </citation>
    <scope>NUCLEOTIDE SEQUENCE [LARGE SCALE GENOMIC DNA]</scope>
    <source>
        <strain evidence="3">BY38</strain>
    </source>
</reference>
<dbReference type="InterPro" id="IPR051317">
    <property type="entry name" value="Gfo/Idh/MocA_oxidoreduct"/>
</dbReference>
<dbReference type="Gene3D" id="3.30.360.10">
    <property type="entry name" value="Dihydrodipicolinate Reductase, domain 2"/>
    <property type="match status" value="1"/>
</dbReference>
<sequence>MIEGQETLGKVTQLKYAMVGGGVGAFIGDVHRKAIAMDGKARLVAGCFSQSYENTLKTGELLGLDKSRLYRNYEEMLRAEVVHPDRPDFIVIVTPNDTHYPIARLALELGFAVVCDKPLATSSKLAQELADLARKKDLLFCVTYTYSGYPIIKHLRHLIASGELGQIRFVAGEYPQEWLATLLEKTGQKQAAWRTDPARAGISNCVGDIGSHIEHMVSYLTGLEIESLLARLDHFGEGRPLDDNASIMVNFKGGARGLYWCSQIAVGHDNGFRVRIYGTRGAVEWYQEDPNHAKVAYLDRPVGYISRGRDPMCPRAQALSRIPSGHNEGYFEAFGNIYSTFITALDKKLRGEPLTADDLDFPNAEEGVRGVRFIEKCVESSSKGAVWVEF</sequence>
<proteinExistence type="predicted"/>
<dbReference type="InterPro" id="IPR000683">
    <property type="entry name" value="Gfo/Idh/MocA-like_OxRdtase_N"/>
</dbReference>
<name>A0A3E2BIY2_9BACT</name>
<dbReference type="EMBL" id="QUAH01000023">
    <property type="protein sequence ID" value="RFT14691.1"/>
    <property type="molecule type" value="Genomic_DNA"/>
</dbReference>